<dbReference type="KEGG" id="puv:PUV_26120"/>
<dbReference type="EMBL" id="FR872580">
    <property type="protein sequence ID" value="CCB87562.1"/>
    <property type="molecule type" value="Genomic_DNA"/>
</dbReference>
<evidence type="ECO:0000256" key="1">
    <source>
        <dbReference type="SAM" id="Phobius"/>
    </source>
</evidence>
<protein>
    <submittedName>
        <fullName evidence="2">Uncharacterized protein</fullName>
    </submittedName>
</protein>
<dbReference type="Proteomes" id="UP000000495">
    <property type="component" value="Chromosome"/>
</dbReference>
<feature type="transmembrane region" description="Helical" evidence="1">
    <location>
        <begin position="6"/>
        <end position="22"/>
    </location>
</feature>
<reference key="1">
    <citation type="journal article" date="2011" name="Mol. Biol. Evol.">
        <title>Unity in variety -- the pan-genome of the Chlamydiae.</title>
        <authorList>
            <person name="Collingro A."/>
            <person name="Tischler P."/>
            <person name="Weinmaier T."/>
            <person name="Penz T."/>
            <person name="Heinz E."/>
            <person name="Brunham R.C."/>
            <person name="Read T.D."/>
            <person name="Bavoil P.M."/>
            <person name="Sachse K."/>
            <person name="Kahane S."/>
            <person name="Friedman M.G."/>
            <person name="Rattei T."/>
            <person name="Myers G.S.A."/>
            <person name="Horn M."/>
        </authorList>
    </citation>
    <scope>NUCLEOTIDE SEQUENCE</scope>
    <source>
        <strain>UV7</strain>
    </source>
</reference>
<feature type="transmembrane region" description="Helical" evidence="1">
    <location>
        <begin position="104"/>
        <end position="125"/>
    </location>
</feature>
<dbReference type="HOGENOM" id="CLU_1925542_0_0_0"/>
<proteinExistence type="predicted"/>
<keyword evidence="3" id="KW-1185">Reference proteome</keyword>
<reference evidence="2 3" key="2">
    <citation type="journal article" date="2011" name="Mol. Biol. Evol.">
        <title>Unity in variety--the pan-genome of the Chlamydiae.</title>
        <authorList>
            <person name="Collingro A."/>
            <person name="Tischler P."/>
            <person name="Weinmaier T."/>
            <person name="Penz T."/>
            <person name="Heinz E."/>
            <person name="Brunham R.C."/>
            <person name="Read T.D."/>
            <person name="Bavoil P.M."/>
            <person name="Sachse K."/>
            <person name="Kahane S."/>
            <person name="Friedman M.G."/>
            <person name="Rattei T."/>
            <person name="Myers G.S."/>
            <person name="Horn M."/>
        </authorList>
    </citation>
    <scope>NUCLEOTIDE SEQUENCE [LARGE SCALE GENOMIC DNA]</scope>
    <source>
        <strain evidence="3">UV7</strain>
    </source>
</reference>
<dbReference type="RefSeq" id="WP_013925662.1">
    <property type="nucleotide sequence ID" value="NC_015702.1"/>
</dbReference>
<keyword evidence="1" id="KW-0472">Membrane</keyword>
<evidence type="ECO:0000313" key="2">
    <source>
        <dbReference type="EMBL" id="CCB87562.1"/>
    </source>
</evidence>
<keyword evidence="1" id="KW-1133">Transmembrane helix</keyword>
<accession>F8L2N3</accession>
<organism evidence="2 3">
    <name type="scientific">Parachlamydia acanthamoebae (strain UV7)</name>
    <dbReference type="NCBI Taxonomy" id="765952"/>
    <lineage>
        <taxon>Bacteria</taxon>
        <taxon>Pseudomonadati</taxon>
        <taxon>Chlamydiota</taxon>
        <taxon>Chlamydiia</taxon>
        <taxon>Parachlamydiales</taxon>
        <taxon>Parachlamydiaceae</taxon>
        <taxon>Parachlamydia</taxon>
    </lineage>
</organism>
<sequence length="131" mass="15134">MTLYFALMTGICAVFALVWLLRQKKENRIPEILNKEEKFSLLLDQSIERVFDRFMEEIPMASMFLKGATAEKLKKTAKKELEPLWGEVQALEMVKETNQVKPKYPILLIGCLLISICILVIFLLFPTVLLN</sequence>
<name>F8L2N3_PARAV</name>
<gene>
    <name evidence="2" type="ordered locus">PUV_26120</name>
</gene>
<dbReference type="AlphaFoldDB" id="F8L2N3"/>
<evidence type="ECO:0000313" key="3">
    <source>
        <dbReference type="Proteomes" id="UP000000495"/>
    </source>
</evidence>
<keyword evidence="1" id="KW-0812">Transmembrane</keyword>